<name>A0ABN5BA44_9SPHN</name>
<dbReference type="RefSeq" id="WP_117353163.1">
    <property type="nucleotide sequence ID" value="NZ_CP020083.1"/>
</dbReference>
<reference evidence="1 2" key="1">
    <citation type="submission" date="2017-03" db="EMBL/GenBank/DDBJ databases">
        <title>Complete genome sequence of Blastomonas fulva degrading microcsystin LR.</title>
        <authorList>
            <person name="Lee H.-g."/>
            <person name="Jin L."/>
            <person name="oh H.-M."/>
        </authorList>
    </citation>
    <scope>NUCLEOTIDE SEQUENCE [LARGE SCALE GENOMIC DNA]</scope>
    <source>
        <strain evidence="1 2">T2</strain>
    </source>
</reference>
<sequence>MKLTRRHFIGALGLGAAGLGVDGLGAPRAFAAVRTDAAPGLLAKARAALDAHGAKVPHRDVVGLVDFAAPSGKPRFQVIDLGSGRIVSSNLVAHGRGSDPANTGFVQRFSNEPGSNASSAGSFLVGESYVGKYGRSRRLHGLDPQNDLAFDRAIVIHSADYVSQTMASTSGRVGRSFGCFTVSHSDIAMVLAQLGPGRLLFSAR</sequence>
<dbReference type="PROSITE" id="PS51318">
    <property type="entry name" value="TAT"/>
    <property type="match status" value="1"/>
</dbReference>
<evidence type="ECO:0000313" key="2">
    <source>
        <dbReference type="Proteomes" id="UP000258016"/>
    </source>
</evidence>
<dbReference type="InterPro" id="IPR032676">
    <property type="entry name" value="YkuD_2"/>
</dbReference>
<dbReference type="PANTHER" id="PTHR38477">
    <property type="entry name" value="HYPOTHETICAL EXPORTED PROTEIN"/>
    <property type="match status" value="1"/>
</dbReference>
<gene>
    <name evidence="1" type="ORF">B5J99_17775</name>
</gene>
<dbReference type="PANTHER" id="PTHR38477:SF1">
    <property type="entry name" value="MUREIN L,D-TRANSPEPTIDASE CATALYTIC DOMAIN FAMILY PROTEIN"/>
    <property type="match status" value="1"/>
</dbReference>
<keyword evidence="2" id="KW-1185">Reference proteome</keyword>
<organism evidence="1 2">
    <name type="scientific">Blastomonas fulva</name>
    <dbReference type="NCBI Taxonomy" id="1550728"/>
    <lineage>
        <taxon>Bacteria</taxon>
        <taxon>Pseudomonadati</taxon>
        <taxon>Pseudomonadota</taxon>
        <taxon>Alphaproteobacteria</taxon>
        <taxon>Sphingomonadales</taxon>
        <taxon>Sphingomonadaceae</taxon>
        <taxon>Blastomonas</taxon>
    </lineage>
</organism>
<evidence type="ECO:0000313" key="1">
    <source>
        <dbReference type="EMBL" id="ASR53078.1"/>
    </source>
</evidence>
<dbReference type="InterPro" id="IPR006311">
    <property type="entry name" value="TAT_signal"/>
</dbReference>
<dbReference type="Pfam" id="PF13645">
    <property type="entry name" value="YkuD_2"/>
    <property type="match status" value="1"/>
</dbReference>
<accession>A0ABN5BA44</accession>
<dbReference type="Proteomes" id="UP000258016">
    <property type="component" value="Chromosome"/>
</dbReference>
<proteinExistence type="predicted"/>
<dbReference type="EMBL" id="CP020083">
    <property type="protein sequence ID" value="ASR53078.1"/>
    <property type="molecule type" value="Genomic_DNA"/>
</dbReference>
<protein>
    <submittedName>
        <fullName evidence="1">Twin-arginine translocation pathway signal protein</fullName>
    </submittedName>
</protein>
<dbReference type="GeneID" id="303487444"/>